<feature type="chain" id="PRO_5038781340" evidence="1">
    <location>
        <begin position="39"/>
        <end position="199"/>
    </location>
</feature>
<evidence type="ECO:0000256" key="1">
    <source>
        <dbReference type="SAM" id="SignalP"/>
    </source>
</evidence>
<gene>
    <name evidence="2" type="ORF">IAB19_07925</name>
</gene>
<feature type="signal peptide" evidence="1">
    <location>
        <begin position="1"/>
        <end position="38"/>
    </location>
</feature>
<dbReference type="Proteomes" id="UP000823631">
    <property type="component" value="Unassembled WGS sequence"/>
</dbReference>
<dbReference type="PROSITE" id="PS51257">
    <property type="entry name" value="PROKAR_LIPOPROTEIN"/>
    <property type="match status" value="1"/>
</dbReference>
<keyword evidence="1" id="KW-0732">Signal</keyword>
<organism evidence="2 3">
    <name type="scientific">Candidatus Avisuccinivibrio stercorigallinarum</name>
    <dbReference type="NCBI Taxonomy" id="2840704"/>
    <lineage>
        <taxon>Bacteria</taxon>
        <taxon>Pseudomonadati</taxon>
        <taxon>Pseudomonadota</taxon>
        <taxon>Gammaproteobacteria</taxon>
        <taxon>Aeromonadales</taxon>
        <taxon>Succinivibrionaceae</taxon>
        <taxon>Succinivibrionaceae incertae sedis</taxon>
        <taxon>Candidatus Avisuccinivibrio</taxon>
    </lineage>
</organism>
<sequence>MSRSTSVSVSVKRRVFKAAAAGAVAGMALLFAGCSASTADIRVYLSDDLQAAYGEVPALEADVAGVTEVQQRQLASISAADYFRPGNALRRSLAPVTLHFGLQQQGPYLISGDDKAWELWESRGASFIAVLCNLPDLTERTSEQGAAPAGADPRILLINMDDGYLKDSSEHLVLISSGGVLKIKEPPEASAALQQADGQ</sequence>
<comment type="caution">
    <text evidence="2">The sequence shown here is derived from an EMBL/GenBank/DDBJ whole genome shotgun (WGS) entry which is preliminary data.</text>
</comment>
<evidence type="ECO:0000313" key="3">
    <source>
        <dbReference type="Proteomes" id="UP000823631"/>
    </source>
</evidence>
<accession>A0A9D9GTT2</accession>
<name>A0A9D9GTT2_9GAMM</name>
<protein>
    <submittedName>
        <fullName evidence="2">Uncharacterized protein</fullName>
    </submittedName>
</protein>
<reference evidence="2" key="1">
    <citation type="submission" date="2020-10" db="EMBL/GenBank/DDBJ databases">
        <authorList>
            <person name="Gilroy R."/>
        </authorList>
    </citation>
    <scope>NUCLEOTIDE SEQUENCE</scope>
    <source>
        <strain evidence="2">17213</strain>
    </source>
</reference>
<dbReference type="EMBL" id="JADINH010000167">
    <property type="protein sequence ID" value="MBO8416289.1"/>
    <property type="molecule type" value="Genomic_DNA"/>
</dbReference>
<proteinExistence type="predicted"/>
<dbReference type="AlphaFoldDB" id="A0A9D9GTT2"/>
<evidence type="ECO:0000313" key="2">
    <source>
        <dbReference type="EMBL" id="MBO8416289.1"/>
    </source>
</evidence>
<reference evidence="2" key="2">
    <citation type="journal article" date="2021" name="PeerJ">
        <title>Extensive microbial diversity within the chicken gut microbiome revealed by metagenomics and culture.</title>
        <authorList>
            <person name="Gilroy R."/>
            <person name="Ravi A."/>
            <person name="Getino M."/>
            <person name="Pursley I."/>
            <person name="Horton D.L."/>
            <person name="Alikhan N.F."/>
            <person name="Baker D."/>
            <person name="Gharbi K."/>
            <person name="Hall N."/>
            <person name="Watson M."/>
            <person name="Adriaenssens E.M."/>
            <person name="Foster-Nyarko E."/>
            <person name="Jarju S."/>
            <person name="Secka A."/>
            <person name="Antonio M."/>
            <person name="Oren A."/>
            <person name="Chaudhuri R.R."/>
            <person name="La Ragione R."/>
            <person name="Hildebrand F."/>
            <person name="Pallen M.J."/>
        </authorList>
    </citation>
    <scope>NUCLEOTIDE SEQUENCE</scope>
    <source>
        <strain evidence="2">17213</strain>
    </source>
</reference>